<proteinExistence type="predicted"/>
<feature type="non-terminal residue" evidence="1">
    <location>
        <position position="77"/>
    </location>
</feature>
<dbReference type="OrthoDB" id="10346834at2759"/>
<protein>
    <submittedName>
        <fullName evidence="1">Uncharacterized protein</fullName>
    </submittedName>
</protein>
<evidence type="ECO:0000313" key="1">
    <source>
        <dbReference type="EMBL" id="VEN56331.1"/>
    </source>
</evidence>
<gene>
    <name evidence="1" type="ORF">CALMAC_LOCUS15251</name>
</gene>
<evidence type="ECO:0000313" key="2">
    <source>
        <dbReference type="Proteomes" id="UP000410492"/>
    </source>
</evidence>
<sequence length="77" mass="8990">MYEDILFISRGIETIRASQQSEQHQANSCTDQTDGFYTFRRSKAIRRKELPPRLAAIQRVQSLRKVEHIIQNGETVQ</sequence>
<dbReference type="Proteomes" id="UP000410492">
    <property type="component" value="Unassembled WGS sequence"/>
</dbReference>
<dbReference type="AlphaFoldDB" id="A0A653D9W8"/>
<dbReference type="EMBL" id="CAACVG010010665">
    <property type="protein sequence ID" value="VEN56331.1"/>
    <property type="molecule type" value="Genomic_DNA"/>
</dbReference>
<reference evidence="1 2" key="1">
    <citation type="submission" date="2019-01" db="EMBL/GenBank/DDBJ databases">
        <authorList>
            <person name="Sayadi A."/>
        </authorList>
    </citation>
    <scope>NUCLEOTIDE SEQUENCE [LARGE SCALE GENOMIC DNA]</scope>
</reference>
<name>A0A653D9W8_CALMS</name>
<keyword evidence="2" id="KW-1185">Reference proteome</keyword>
<accession>A0A653D9W8</accession>
<organism evidence="1 2">
    <name type="scientific">Callosobruchus maculatus</name>
    <name type="common">Southern cowpea weevil</name>
    <name type="synonym">Pulse bruchid</name>
    <dbReference type="NCBI Taxonomy" id="64391"/>
    <lineage>
        <taxon>Eukaryota</taxon>
        <taxon>Metazoa</taxon>
        <taxon>Ecdysozoa</taxon>
        <taxon>Arthropoda</taxon>
        <taxon>Hexapoda</taxon>
        <taxon>Insecta</taxon>
        <taxon>Pterygota</taxon>
        <taxon>Neoptera</taxon>
        <taxon>Endopterygota</taxon>
        <taxon>Coleoptera</taxon>
        <taxon>Polyphaga</taxon>
        <taxon>Cucujiformia</taxon>
        <taxon>Chrysomeloidea</taxon>
        <taxon>Chrysomelidae</taxon>
        <taxon>Bruchinae</taxon>
        <taxon>Bruchini</taxon>
        <taxon>Callosobruchus</taxon>
    </lineage>
</organism>